<keyword evidence="10" id="KW-1185">Reference proteome</keyword>
<reference evidence="9 10" key="1">
    <citation type="journal article" date="2024" name="G3 (Bethesda)">
        <title>Genome assembly of Hibiscus sabdariffa L. provides insights into metabolisms of medicinal natural products.</title>
        <authorList>
            <person name="Kim T."/>
        </authorList>
    </citation>
    <scope>NUCLEOTIDE SEQUENCE [LARGE SCALE GENOMIC DNA]</scope>
    <source>
        <strain evidence="9">TK-2024</strain>
        <tissue evidence="9">Old leaves</tissue>
    </source>
</reference>
<proteinExistence type="predicted"/>
<protein>
    <recommendedName>
        <fullName evidence="8">GTD-binding domain-containing protein</fullName>
    </recommendedName>
</protein>
<feature type="coiled-coil region" evidence="5">
    <location>
        <begin position="795"/>
        <end position="822"/>
    </location>
</feature>
<dbReference type="InterPro" id="IPR039306">
    <property type="entry name" value="MYOB"/>
</dbReference>
<keyword evidence="2 7" id="KW-0812">Transmembrane</keyword>
<evidence type="ECO:0000256" key="5">
    <source>
        <dbReference type="SAM" id="Coils"/>
    </source>
</evidence>
<dbReference type="Proteomes" id="UP001396334">
    <property type="component" value="Unassembled WGS sequence"/>
</dbReference>
<feature type="region of interest" description="Disordered" evidence="6">
    <location>
        <begin position="299"/>
        <end position="345"/>
    </location>
</feature>
<evidence type="ECO:0000256" key="1">
    <source>
        <dbReference type="ARBA" id="ARBA00004167"/>
    </source>
</evidence>
<evidence type="ECO:0000256" key="7">
    <source>
        <dbReference type="SAM" id="Phobius"/>
    </source>
</evidence>
<sequence length="920" mass="103055">MAAAGNKFASFLHKHTGKITVVLVYALLEWILIFLLLLNSFFTYLITKFANYFGLKPPCPWCSRVDHVLETDNNSSSYRDLVCDKHGSEISKLSYCSSHGKLAETHLMCEECLSSRPSPSDGKGMTRGIAYISWVSSDHKVDDGDKVVPCSCCNGSKLHPAPYFLFKPSWGALDYADKGRLIIEAIEDDGDGSESDDPCKDGDDMIEIKLNDQDDDDDRDDQRATVEHQVLSDVEKDVHEDDKSDTMNVAEQHLGGVASGTGAPCFAGDYMLEFITLHHQKCVSDRLVPVELVDLSTSANHFSEKQQDNDSESGDSSIEETPLHANDENAENTSPGEPENLEPANQLDKDDLNLMAEQTKSEVASLSTLDSDLPQVQGSDPSLQSLQEESFPKFKNQAEGVDAPESSKIHNVAILGVTLGVNEEKSTMDEDRERIHAPLSVQTDHNSEVEEEKFPETPTSSHEVVHYLHKKLLFFEKRESGVEESLDGSVLSEMESGDLIQTIERLKTSLKAERKAMSALYAELEEERSASAVAANQTMAMITRLQEEKAVMQMEALQYQRMMEEQSEYDQEALQLLNELMIKREKEKEELEKELEVYRKKVVDYEANERMRTMMISKDGNLESRKTSAACSYVEDSDELSLDLNREAKYEDSSFSGNQESSSDAVGNLEELALDCVNHISALDESLTEFEEERLSILDQLKALEDKLLTMGDDQFMEDLKSIKNSFNGFDDSNDLSSKEGNGTDNGFHGTTMAAMAKSLLPFLDAEDNGTEQGESEPVEMQAYAGPELELDPKKLAIEEEVDRVYERLQALEEDREFLKNCMSSVKKGDKGMDLLQEILQHLRDLKAVELRSKSLSGDLQGIHFQASARQLSKLTEPVFTYPFLHKGWRKDLKGKKGLSFTLLFASENAIDVWELKRVC</sequence>
<dbReference type="EMBL" id="JBBPBN010000022">
    <property type="protein sequence ID" value="KAK9013112.1"/>
    <property type="molecule type" value="Genomic_DNA"/>
</dbReference>
<dbReference type="InterPro" id="IPR007656">
    <property type="entry name" value="GTD-bd"/>
</dbReference>
<feature type="domain" description="GTD-binding" evidence="8">
    <location>
        <begin position="501"/>
        <end position="599"/>
    </location>
</feature>
<evidence type="ECO:0000259" key="8">
    <source>
        <dbReference type="PROSITE" id="PS51775"/>
    </source>
</evidence>
<evidence type="ECO:0000256" key="2">
    <source>
        <dbReference type="ARBA" id="ARBA00022692"/>
    </source>
</evidence>
<dbReference type="PROSITE" id="PS51775">
    <property type="entry name" value="GTD_BINDING"/>
    <property type="match status" value="1"/>
</dbReference>
<organism evidence="9 10">
    <name type="scientific">Hibiscus sabdariffa</name>
    <name type="common">roselle</name>
    <dbReference type="NCBI Taxonomy" id="183260"/>
    <lineage>
        <taxon>Eukaryota</taxon>
        <taxon>Viridiplantae</taxon>
        <taxon>Streptophyta</taxon>
        <taxon>Embryophyta</taxon>
        <taxon>Tracheophyta</taxon>
        <taxon>Spermatophyta</taxon>
        <taxon>Magnoliopsida</taxon>
        <taxon>eudicotyledons</taxon>
        <taxon>Gunneridae</taxon>
        <taxon>Pentapetalae</taxon>
        <taxon>rosids</taxon>
        <taxon>malvids</taxon>
        <taxon>Malvales</taxon>
        <taxon>Malvaceae</taxon>
        <taxon>Malvoideae</taxon>
        <taxon>Hibiscus</taxon>
    </lineage>
</organism>
<dbReference type="Pfam" id="PF04576">
    <property type="entry name" value="Zein-binding"/>
    <property type="match status" value="1"/>
</dbReference>
<comment type="subcellular location">
    <subcellularLocation>
        <location evidence="1">Membrane</location>
        <topology evidence="1">Single-pass membrane protein</topology>
    </subcellularLocation>
</comment>
<evidence type="ECO:0000256" key="6">
    <source>
        <dbReference type="SAM" id="MobiDB-lite"/>
    </source>
</evidence>
<dbReference type="PANTHER" id="PTHR31448:SF34">
    <property type="entry name" value="MYOSIN-BINDING PROTEIN 3"/>
    <property type="match status" value="1"/>
</dbReference>
<evidence type="ECO:0000313" key="9">
    <source>
        <dbReference type="EMBL" id="KAK9013112.1"/>
    </source>
</evidence>
<comment type="caution">
    <text evidence="9">The sequence shown here is derived from an EMBL/GenBank/DDBJ whole genome shotgun (WGS) entry which is preliminary data.</text>
</comment>
<feature type="transmembrane region" description="Helical" evidence="7">
    <location>
        <begin position="21"/>
        <end position="46"/>
    </location>
</feature>
<evidence type="ECO:0000256" key="3">
    <source>
        <dbReference type="ARBA" id="ARBA00022989"/>
    </source>
</evidence>
<keyword evidence="4 7" id="KW-0472">Membrane</keyword>
<keyword evidence="5" id="KW-0175">Coiled coil</keyword>
<name>A0ABR2RJU1_9ROSI</name>
<keyword evidence="3 7" id="KW-1133">Transmembrane helix</keyword>
<evidence type="ECO:0000256" key="4">
    <source>
        <dbReference type="ARBA" id="ARBA00023136"/>
    </source>
</evidence>
<feature type="region of interest" description="Disordered" evidence="6">
    <location>
        <begin position="361"/>
        <end position="383"/>
    </location>
</feature>
<evidence type="ECO:0000313" key="10">
    <source>
        <dbReference type="Proteomes" id="UP001396334"/>
    </source>
</evidence>
<feature type="coiled-coil region" evidence="5">
    <location>
        <begin position="503"/>
        <end position="608"/>
    </location>
</feature>
<accession>A0ABR2RJU1</accession>
<dbReference type="PANTHER" id="PTHR31448">
    <property type="entry name" value="MYOSIN-BINDING PROTEIN 2"/>
    <property type="match status" value="1"/>
</dbReference>
<gene>
    <name evidence="9" type="ORF">V6N11_041133</name>
</gene>